<sequence length="68" mass="7031">MEEPGVVGSPISSLPALFDQTASAPCGGGHLDPAAPGTTNMEQLLEKQGDGEAGVNSEEGWHRLERLS</sequence>
<protein>
    <submittedName>
        <fullName evidence="2">Protein AF-17</fullName>
    </submittedName>
</protein>
<accession>A0ABQ9VR00</accession>
<feature type="region of interest" description="Disordered" evidence="1">
    <location>
        <begin position="49"/>
        <end position="68"/>
    </location>
</feature>
<evidence type="ECO:0000313" key="3">
    <source>
        <dbReference type="Proteomes" id="UP001266305"/>
    </source>
</evidence>
<feature type="region of interest" description="Disordered" evidence="1">
    <location>
        <begin position="19"/>
        <end position="38"/>
    </location>
</feature>
<comment type="caution">
    <text evidence="2">The sequence shown here is derived from an EMBL/GenBank/DDBJ whole genome shotgun (WGS) entry which is preliminary data.</text>
</comment>
<keyword evidence="3" id="KW-1185">Reference proteome</keyword>
<gene>
    <name evidence="2" type="primary">MLLT6_3</name>
    <name evidence="2" type="ORF">P7K49_011545</name>
</gene>
<dbReference type="EMBL" id="JASSZA010000005">
    <property type="protein sequence ID" value="KAK2111799.1"/>
    <property type="molecule type" value="Genomic_DNA"/>
</dbReference>
<evidence type="ECO:0000313" key="2">
    <source>
        <dbReference type="EMBL" id="KAK2111799.1"/>
    </source>
</evidence>
<reference evidence="2 3" key="1">
    <citation type="submission" date="2023-05" db="EMBL/GenBank/DDBJ databases">
        <title>B98-5 Cell Line De Novo Hybrid Assembly: An Optical Mapping Approach.</title>
        <authorList>
            <person name="Kananen K."/>
            <person name="Auerbach J.A."/>
            <person name="Kautto E."/>
            <person name="Blachly J.S."/>
        </authorList>
    </citation>
    <scope>NUCLEOTIDE SEQUENCE [LARGE SCALE GENOMIC DNA]</scope>
    <source>
        <strain evidence="2">B95-8</strain>
        <tissue evidence="2">Cell line</tissue>
    </source>
</reference>
<proteinExistence type="predicted"/>
<name>A0ABQ9VR00_SAGOE</name>
<organism evidence="2 3">
    <name type="scientific">Saguinus oedipus</name>
    <name type="common">Cotton-top tamarin</name>
    <name type="synonym">Oedipomidas oedipus</name>
    <dbReference type="NCBI Taxonomy" id="9490"/>
    <lineage>
        <taxon>Eukaryota</taxon>
        <taxon>Metazoa</taxon>
        <taxon>Chordata</taxon>
        <taxon>Craniata</taxon>
        <taxon>Vertebrata</taxon>
        <taxon>Euteleostomi</taxon>
        <taxon>Mammalia</taxon>
        <taxon>Eutheria</taxon>
        <taxon>Euarchontoglires</taxon>
        <taxon>Primates</taxon>
        <taxon>Haplorrhini</taxon>
        <taxon>Platyrrhini</taxon>
        <taxon>Cebidae</taxon>
        <taxon>Callitrichinae</taxon>
        <taxon>Saguinus</taxon>
    </lineage>
</organism>
<feature type="compositionally biased region" description="Basic and acidic residues" evidence="1">
    <location>
        <begin position="59"/>
        <end position="68"/>
    </location>
</feature>
<evidence type="ECO:0000256" key="1">
    <source>
        <dbReference type="SAM" id="MobiDB-lite"/>
    </source>
</evidence>
<dbReference type="Proteomes" id="UP001266305">
    <property type="component" value="Unassembled WGS sequence"/>
</dbReference>